<dbReference type="STRING" id="1423759.FC92_GL001014"/>
<name>A0A0R1MSH3_9LACO</name>
<dbReference type="SUPFAM" id="SSF56731">
    <property type="entry name" value="DNA primase core"/>
    <property type="match status" value="1"/>
</dbReference>
<dbReference type="AlphaFoldDB" id="A0A0R1MSH3"/>
<evidence type="ECO:0008006" key="3">
    <source>
        <dbReference type="Google" id="ProtNLM"/>
    </source>
</evidence>
<accession>A0A0R1MSH3</accession>
<evidence type="ECO:0000313" key="2">
    <source>
        <dbReference type="Proteomes" id="UP000051448"/>
    </source>
</evidence>
<dbReference type="EMBL" id="AZDX01000003">
    <property type="protein sequence ID" value="KRL07946.1"/>
    <property type="molecule type" value="Genomic_DNA"/>
</dbReference>
<reference evidence="1 2" key="1">
    <citation type="journal article" date="2015" name="Genome Announc.">
        <title>Expanding the biotechnology potential of lactobacilli through comparative genomics of 213 strains and associated genera.</title>
        <authorList>
            <person name="Sun Z."/>
            <person name="Harris H.M."/>
            <person name="McCann A."/>
            <person name="Guo C."/>
            <person name="Argimon S."/>
            <person name="Zhang W."/>
            <person name="Yang X."/>
            <person name="Jeffery I.B."/>
            <person name="Cooney J.C."/>
            <person name="Kagawa T.F."/>
            <person name="Liu W."/>
            <person name="Song Y."/>
            <person name="Salvetti E."/>
            <person name="Wrobel A."/>
            <person name="Rasinkangas P."/>
            <person name="Parkhill J."/>
            <person name="Rea M.C."/>
            <person name="O'Sullivan O."/>
            <person name="Ritari J."/>
            <person name="Douillard F.P."/>
            <person name="Paul Ross R."/>
            <person name="Yang R."/>
            <person name="Briner A.E."/>
            <person name="Felis G.E."/>
            <person name="de Vos W.M."/>
            <person name="Barrangou R."/>
            <person name="Klaenhammer T.R."/>
            <person name="Caufield P.W."/>
            <person name="Cui Y."/>
            <person name="Zhang H."/>
            <person name="O'Toole P.W."/>
        </authorList>
    </citation>
    <scope>NUCLEOTIDE SEQUENCE [LARGE SCALE GENOMIC DNA]</scope>
    <source>
        <strain evidence="1 2">DSM 19519</strain>
    </source>
</reference>
<evidence type="ECO:0000313" key="1">
    <source>
        <dbReference type="EMBL" id="KRL07946.1"/>
    </source>
</evidence>
<gene>
    <name evidence="1" type="ORF">FC92_GL001014</name>
</gene>
<dbReference type="Proteomes" id="UP000051448">
    <property type="component" value="Unassembled WGS sequence"/>
</dbReference>
<dbReference type="PATRIC" id="fig|1423759.3.peg.1070"/>
<sequence length="361" mass="42048">MVNYLRAKELKMYLYNNKDKLITILEAAGFHDIWENNANEIRCATPNGTNKTSVAIKLNESLYTTIYSSDFSGDIIGAIQVVMDDSLKDTIMFIHACLGLSMKYVKNKHDPLKLLKKYSNGSRLSKNTHENKLYSKRYLNRFVKGLHKQIIEEGITPSVARKFEICYDPEQSRIIFPHYDWEKSNQIVGIKGRTTMDADLAAELDVPKYWNYISDYKKTNNLYGYSLSKEGIEKNNMIILFEAEKSVLKQFTFEKEIGYSVALGGHVISEEQVRFLLKNTPIDCEIVLAFDKDIMVNETEGETFIKKECNKFLGMRRISYIYDSFNILKDKSSPIDEGYKKWNYLLKWRKNYNKHIDRKVV</sequence>
<organism evidence="1 2">
    <name type="scientific">Liquorilactobacillus hordei DSM 19519</name>
    <dbReference type="NCBI Taxonomy" id="1423759"/>
    <lineage>
        <taxon>Bacteria</taxon>
        <taxon>Bacillati</taxon>
        <taxon>Bacillota</taxon>
        <taxon>Bacilli</taxon>
        <taxon>Lactobacillales</taxon>
        <taxon>Lactobacillaceae</taxon>
        <taxon>Liquorilactobacillus</taxon>
    </lineage>
</organism>
<proteinExistence type="predicted"/>
<comment type="caution">
    <text evidence="1">The sequence shown here is derived from an EMBL/GenBank/DDBJ whole genome shotgun (WGS) entry which is preliminary data.</text>
</comment>
<keyword evidence="2" id="KW-1185">Reference proteome</keyword>
<dbReference type="Gene3D" id="3.40.1360.10">
    <property type="match status" value="1"/>
</dbReference>
<protein>
    <recommendedName>
        <fullName evidence="3">DNA primase</fullName>
    </recommendedName>
</protein>